<keyword evidence="2" id="KW-1133">Transmembrane helix</keyword>
<feature type="domain" description="DUF4190" evidence="4">
    <location>
        <begin position="30"/>
        <end position="91"/>
    </location>
</feature>
<dbReference type="Pfam" id="PF07553">
    <property type="entry name" value="Lipoprotein_Ltp"/>
    <property type="match status" value="2"/>
</dbReference>
<proteinExistence type="predicted"/>
<name>A0A3N4ZJB3_9MICO</name>
<feature type="transmembrane region" description="Helical" evidence="2">
    <location>
        <begin position="34"/>
        <end position="56"/>
    </location>
</feature>
<dbReference type="EMBL" id="RKQZ01000001">
    <property type="protein sequence ID" value="RPF20985.1"/>
    <property type="molecule type" value="Genomic_DNA"/>
</dbReference>
<evidence type="ECO:0000256" key="2">
    <source>
        <dbReference type="SAM" id="Phobius"/>
    </source>
</evidence>
<feature type="compositionally biased region" description="Basic and acidic residues" evidence="1">
    <location>
        <begin position="145"/>
        <end position="167"/>
    </location>
</feature>
<reference evidence="5 6" key="1">
    <citation type="submission" date="2018-11" db="EMBL/GenBank/DDBJ databases">
        <title>Sequencing the genomes of 1000 actinobacteria strains.</title>
        <authorList>
            <person name="Klenk H.-P."/>
        </authorList>
    </citation>
    <scope>NUCLEOTIDE SEQUENCE [LARGE SCALE GENOMIC DNA]</scope>
    <source>
        <strain evidence="5 6">DSM 15700</strain>
    </source>
</reference>
<keyword evidence="2" id="KW-0472">Membrane</keyword>
<feature type="domain" description="Putative host cell surface-exposed lipoprotein Ltp-like HTH region" evidence="3">
    <location>
        <begin position="176"/>
        <end position="217"/>
    </location>
</feature>
<keyword evidence="6" id="KW-1185">Reference proteome</keyword>
<dbReference type="Gene3D" id="1.10.10.10">
    <property type="entry name" value="Winged helix-like DNA-binding domain superfamily/Winged helix DNA-binding domain"/>
    <property type="match status" value="2"/>
</dbReference>
<sequence length="267" mass="27531">MSAIQPGPAPSTPNPAYGTRPPTPATNGAATASLVLGIVSLFLSLLFLPSVLGLVLGVVGANRAKRTTPPVGREKAVWGIVLSAVGLVLGIGLVALIGNAATTVDEAAQDTAVVQEDVSGDVADDDGDEASAESATADDGQTEEPVGKESADEESTPKKPAKEKPVAEEPAETVSQANARESAASYLDYTAFSKSGLVEQLEFEGFSTADAEYAVEQVEVDWMEQAVKAAQNYLDHTSFSRAGLVDQLEFEGFTPEQAAHGADAVGL</sequence>
<dbReference type="InterPro" id="IPR036388">
    <property type="entry name" value="WH-like_DNA-bd_sf"/>
</dbReference>
<keyword evidence="5" id="KW-0449">Lipoprotein</keyword>
<evidence type="ECO:0000259" key="3">
    <source>
        <dbReference type="Pfam" id="PF07553"/>
    </source>
</evidence>
<feature type="transmembrane region" description="Helical" evidence="2">
    <location>
        <begin position="76"/>
        <end position="97"/>
    </location>
</feature>
<evidence type="ECO:0000313" key="5">
    <source>
        <dbReference type="EMBL" id="RPF20985.1"/>
    </source>
</evidence>
<accession>A0A3N4ZJB3</accession>
<gene>
    <name evidence="5" type="ORF">EDD34_1593</name>
</gene>
<evidence type="ECO:0000259" key="4">
    <source>
        <dbReference type="Pfam" id="PF13828"/>
    </source>
</evidence>
<feature type="region of interest" description="Disordered" evidence="1">
    <location>
        <begin position="1"/>
        <end position="24"/>
    </location>
</feature>
<organism evidence="5 6">
    <name type="scientific">Myceligenerans xiligouense</name>
    <dbReference type="NCBI Taxonomy" id="253184"/>
    <lineage>
        <taxon>Bacteria</taxon>
        <taxon>Bacillati</taxon>
        <taxon>Actinomycetota</taxon>
        <taxon>Actinomycetes</taxon>
        <taxon>Micrococcales</taxon>
        <taxon>Promicromonosporaceae</taxon>
        <taxon>Myceligenerans</taxon>
    </lineage>
</organism>
<feature type="region of interest" description="Disordered" evidence="1">
    <location>
        <begin position="119"/>
        <end position="178"/>
    </location>
</feature>
<dbReference type="Proteomes" id="UP000280501">
    <property type="component" value="Unassembled WGS sequence"/>
</dbReference>
<feature type="domain" description="Putative host cell surface-exposed lipoprotein Ltp-like HTH region" evidence="3">
    <location>
        <begin position="221"/>
        <end position="263"/>
    </location>
</feature>
<dbReference type="InterPro" id="IPR025241">
    <property type="entry name" value="DUF4190"/>
</dbReference>
<protein>
    <submittedName>
        <fullName evidence="5">Host cell surface-exposed lipoprotein</fullName>
    </submittedName>
</protein>
<keyword evidence="2" id="KW-0812">Transmembrane</keyword>
<dbReference type="AlphaFoldDB" id="A0A3N4ZJB3"/>
<dbReference type="Pfam" id="PF13828">
    <property type="entry name" value="DUF4190"/>
    <property type="match status" value="1"/>
</dbReference>
<feature type="compositionally biased region" description="Acidic residues" evidence="1">
    <location>
        <begin position="119"/>
        <end position="131"/>
    </location>
</feature>
<dbReference type="InterPro" id="IPR011434">
    <property type="entry name" value="Ltp-like_HTH"/>
</dbReference>
<evidence type="ECO:0000256" key="1">
    <source>
        <dbReference type="SAM" id="MobiDB-lite"/>
    </source>
</evidence>
<dbReference type="RefSeq" id="WP_170177001.1">
    <property type="nucleotide sequence ID" value="NZ_RKQZ01000001.1"/>
</dbReference>
<comment type="caution">
    <text evidence="5">The sequence shown here is derived from an EMBL/GenBank/DDBJ whole genome shotgun (WGS) entry which is preliminary data.</text>
</comment>
<evidence type="ECO:0000313" key="6">
    <source>
        <dbReference type="Proteomes" id="UP000280501"/>
    </source>
</evidence>